<protein>
    <submittedName>
        <fullName evidence="1">Uncharacterized protein</fullName>
    </submittedName>
</protein>
<comment type="caution">
    <text evidence="1">The sequence shown here is derived from an EMBL/GenBank/DDBJ whole genome shotgun (WGS) entry which is preliminary data.</text>
</comment>
<dbReference type="AlphaFoldDB" id="A0A419PJQ7"/>
<dbReference type="EMBL" id="NIRI02000042">
    <property type="protein sequence ID" value="KAG5447292.1"/>
    <property type="molecule type" value="Genomic_DNA"/>
</dbReference>
<keyword evidence="2" id="KW-1185">Reference proteome</keyword>
<evidence type="ECO:0000313" key="1">
    <source>
        <dbReference type="EMBL" id="KAG5447292.1"/>
    </source>
</evidence>
<accession>A0A419PJQ7</accession>
<reference evidence="1 2" key="2">
    <citation type="journal article" date="2021" name="Genomics">
        <title>High-quality reference genome for Clonorchis sinensis.</title>
        <authorList>
            <person name="Young N.D."/>
            <person name="Stroehlein A.J."/>
            <person name="Kinkar L."/>
            <person name="Wang T."/>
            <person name="Sohn W.M."/>
            <person name="Chang B.C.H."/>
            <person name="Kaur P."/>
            <person name="Weisz D."/>
            <person name="Dudchenko O."/>
            <person name="Aiden E.L."/>
            <person name="Korhonen P.K."/>
            <person name="Gasser R.B."/>
        </authorList>
    </citation>
    <scope>NUCLEOTIDE SEQUENCE [LARGE SCALE GENOMIC DNA]</scope>
    <source>
        <strain evidence="1">Cs-k2</strain>
    </source>
</reference>
<name>A0A419PJQ7_CLOSI</name>
<reference evidence="1 2" key="1">
    <citation type="journal article" date="2018" name="Biotechnol. Adv.">
        <title>Improved genomic resources and new bioinformatic workflow for the carcinogenic parasite Clonorchis sinensis: Biotechnological implications.</title>
        <authorList>
            <person name="Wang D."/>
            <person name="Korhonen P.K."/>
            <person name="Gasser R.B."/>
            <person name="Young N.D."/>
        </authorList>
    </citation>
    <scope>NUCLEOTIDE SEQUENCE [LARGE SCALE GENOMIC DNA]</scope>
    <source>
        <strain evidence="1">Cs-k2</strain>
    </source>
</reference>
<dbReference type="Proteomes" id="UP000286415">
    <property type="component" value="Unassembled WGS sequence"/>
</dbReference>
<organism evidence="1 2">
    <name type="scientific">Clonorchis sinensis</name>
    <name type="common">Chinese liver fluke</name>
    <dbReference type="NCBI Taxonomy" id="79923"/>
    <lineage>
        <taxon>Eukaryota</taxon>
        <taxon>Metazoa</taxon>
        <taxon>Spiralia</taxon>
        <taxon>Lophotrochozoa</taxon>
        <taxon>Platyhelminthes</taxon>
        <taxon>Trematoda</taxon>
        <taxon>Digenea</taxon>
        <taxon>Opisthorchiida</taxon>
        <taxon>Opisthorchiata</taxon>
        <taxon>Opisthorchiidae</taxon>
        <taxon>Clonorchis</taxon>
    </lineage>
</organism>
<evidence type="ECO:0000313" key="2">
    <source>
        <dbReference type="Proteomes" id="UP000286415"/>
    </source>
</evidence>
<sequence length="135" mass="15095">MEEGTTLCTKAFGELSVYSHTFGSLRIQRMYYVRKLSGHSLMGSVSRRIDQSTELNAPWKSRNTKITFVRMALFCHQTDCEDLVRGSKPTSASRLPLSRLGQPGNIPALVLPWGGMAARHRKGVTAEQLLLLLFL</sequence>
<dbReference type="InParanoid" id="A0A419PJQ7"/>
<proteinExistence type="predicted"/>
<gene>
    <name evidence="1" type="ORF">CSKR_106179</name>
</gene>